<comment type="caution">
    <text evidence="1">The sequence shown here is derived from an EMBL/GenBank/DDBJ whole genome shotgun (WGS) entry which is preliminary data.</text>
</comment>
<proteinExistence type="predicted"/>
<protein>
    <submittedName>
        <fullName evidence="1">Uncharacterized protein</fullName>
    </submittedName>
</protein>
<name>A0A4Y2C7W6_ARAVE</name>
<dbReference type="Proteomes" id="UP000499080">
    <property type="component" value="Unassembled WGS sequence"/>
</dbReference>
<evidence type="ECO:0000313" key="2">
    <source>
        <dbReference type="Proteomes" id="UP000499080"/>
    </source>
</evidence>
<gene>
    <name evidence="1" type="ORF">AVEN_77351_1</name>
</gene>
<dbReference type="EMBL" id="BGPR01000158">
    <property type="protein sequence ID" value="GBM00541.1"/>
    <property type="molecule type" value="Genomic_DNA"/>
</dbReference>
<sequence>MSLSEYASAHRSDAVGNKTHLEKQPFPTILGSSVCAVMQMHDVSCDGRLSTWMLKSDVCSEGQYAIECIAQLSWAIADSFGPSMYRQ</sequence>
<keyword evidence="2" id="KW-1185">Reference proteome</keyword>
<accession>A0A4Y2C7W6</accession>
<organism evidence="1 2">
    <name type="scientific">Araneus ventricosus</name>
    <name type="common">Orbweaver spider</name>
    <name type="synonym">Epeira ventricosa</name>
    <dbReference type="NCBI Taxonomy" id="182803"/>
    <lineage>
        <taxon>Eukaryota</taxon>
        <taxon>Metazoa</taxon>
        <taxon>Ecdysozoa</taxon>
        <taxon>Arthropoda</taxon>
        <taxon>Chelicerata</taxon>
        <taxon>Arachnida</taxon>
        <taxon>Araneae</taxon>
        <taxon>Araneomorphae</taxon>
        <taxon>Entelegynae</taxon>
        <taxon>Araneoidea</taxon>
        <taxon>Araneidae</taxon>
        <taxon>Araneus</taxon>
    </lineage>
</organism>
<dbReference type="AlphaFoldDB" id="A0A4Y2C7W6"/>
<reference evidence="1 2" key="1">
    <citation type="journal article" date="2019" name="Sci. Rep.">
        <title>Orb-weaving spider Araneus ventricosus genome elucidates the spidroin gene catalogue.</title>
        <authorList>
            <person name="Kono N."/>
            <person name="Nakamura H."/>
            <person name="Ohtoshi R."/>
            <person name="Moran D.A.P."/>
            <person name="Shinohara A."/>
            <person name="Yoshida Y."/>
            <person name="Fujiwara M."/>
            <person name="Mori M."/>
            <person name="Tomita M."/>
            <person name="Arakawa K."/>
        </authorList>
    </citation>
    <scope>NUCLEOTIDE SEQUENCE [LARGE SCALE GENOMIC DNA]</scope>
</reference>
<evidence type="ECO:0000313" key="1">
    <source>
        <dbReference type="EMBL" id="GBM00541.1"/>
    </source>
</evidence>